<feature type="transmembrane region" description="Helical" evidence="1">
    <location>
        <begin position="69"/>
        <end position="88"/>
    </location>
</feature>
<feature type="transmembrane region" description="Helical" evidence="1">
    <location>
        <begin position="44"/>
        <end position="62"/>
    </location>
</feature>
<evidence type="ECO:0000256" key="1">
    <source>
        <dbReference type="SAM" id="Phobius"/>
    </source>
</evidence>
<protein>
    <submittedName>
        <fullName evidence="2">Uncharacterized protein</fullName>
    </submittedName>
</protein>
<comment type="caution">
    <text evidence="2">The sequence shown here is derived from an EMBL/GenBank/DDBJ whole genome shotgun (WGS) entry which is preliminary data.</text>
</comment>
<keyword evidence="3" id="KW-1185">Reference proteome</keyword>
<accession>A0ABW5UDM3</accession>
<evidence type="ECO:0000313" key="3">
    <source>
        <dbReference type="Proteomes" id="UP001597418"/>
    </source>
</evidence>
<organism evidence="2 3">
    <name type="scientific">Sphingobacterium populi</name>
    <dbReference type="NCBI Taxonomy" id="1812824"/>
    <lineage>
        <taxon>Bacteria</taxon>
        <taxon>Pseudomonadati</taxon>
        <taxon>Bacteroidota</taxon>
        <taxon>Sphingobacteriia</taxon>
        <taxon>Sphingobacteriales</taxon>
        <taxon>Sphingobacteriaceae</taxon>
        <taxon>Sphingobacterium</taxon>
    </lineage>
</organism>
<proteinExistence type="predicted"/>
<keyword evidence="1" id="KW-1133">Transmembrane helix</keyword>
<keyword evidence="1" id="KW-0472">Membrane</keyword>
<dbReference type="RefSeq" id="WP_156472550.1">
    <property type="nucleotide sequence ID" value="NZ_JBHUMB010000013.1"/>
</dbReference>
<name>A0ABW5UDM3_9SPHI</name>
<reference evidence="3" key="1">
    <citation type="journal article" date="2019" name="Int. J. Syst. Evol. Microbiol.">
        <title>The Global Catalogue of Microorganisms (GCM) 10K type strain sequencing project: providing services to taxonomists for standard genome sequencing and annotation.</title>
        <authorList>
            <consortium name="The Broad Institute Genomics Platform"/>
            <consortium name="The Broad Institute Genome Sequencing Center for Infectious Disease"/>
            <person name="Wu L."/>
            <person name="Ma J."/>
        </authorList>
    </citation>
    <scope>NUCLEOTIDE SEQUENCE [LARGE SCALE GENOMIC DNA]</scope>
    <source>
        <strain evidence="3">KCTC 42247</strain>
    </source>
</reference>
<dbReference type="Proteomes" id="UP001597418">
    <property type="component" value="Unassembled WGS sequence"/>
</dbReference>
<evidence type="ECO:0000313" key="2">
    <source>
        <dbReference type="EMBL" id="MFD2743660.1"/>
    </source>
</evidence>
<gene>
    <name evidence="2" type="ORF">ACFSQ6_09655</name>
</gene>
<feature type="transmembrane region" description="Helical" evidence="1">
    <location>
        <begin position="94"/>
        <end position="110"/>
    </location>
</feature>
<sequence length="114" mass="12934">MTTSSIRPYKFISITRDTLFMLGLLFSGISLSFSEALLATEINLSYIGGILLLQGAALYTFRKDGSPRIWLTPISLVFLVLLAMVLFFISNGDYWFVACLTLFFNIYLLRKTTR</sequence>
<keyword evidence="1" id="KW-0812">Transmembrane</keyword>
<dbReference type="EMBL" id="JBHUMB010000013">
    <property type="protein sequence ID" value="MFD2743660.1"/>
    <property type="molecule type" value="Genomic_DNA"/>
</dbReference>